<dbReference type="PROSITE" id="PS50967">
    <property type="entry name" value="HRDC"/>
    <property type="match status" value="1"/>
</dbReference>
<dbReference type="PROSITE" id="PS51192">
    <property type="entry name" value="HELICASE_ATP_BIND_1"/>
    <property type="match status" value="1"/>
</dbReference>
<dbReference type="SMART" id="SM00490">
    <property type="entry name" value="HELICc"/>
    <property type="match status" value="1"/>
</dbReference>
<feature type="region of interest" description="Disordered" evidence="15">
    <location>
        <begin position="1385"/>
        <end position="1458"/>
    </location>
</feature>
<evidence type="ECO:0000256" key="7">
    <source>
        <dbReference type="ARBA" id="ARBA00022840"/>
    </source>
</evidence>
<feature type="compositionally biased region" description="Basic residues" evidence="15">
    <location>
        <begin position="177"/>
        <end position="186"/>
    </location>
</feature>
<keyword evidence="9" id="KW-0234">DNA repair</keyword>
<feature type="compositionally biased region" description="Low complexity" evidence="15">
    <location>
        <begin position="553"/>
        <end position="565"/>
    </location>
</feature>
<evidence type="ECO:0000256" key="3">
    <source>
        <dbReference type="ARBA" id="ARBA00022741"/>
    </source>
</evidence>
<dbReference type="InterPro" id="IPR001650">
    <property type="entry name" value="Helicase_C-like"/>
</dbReference>
<dbReference type="GO" id="GO:0009378">
    <property type="term" value="F:four-way junction helicase activity"/>
    <property type="evidence" value="ECO:0007669"/>
    <property type="project" value="TreeGrafter"/>
</dbReference>
<evidence type="ECO:0000259" key="18">
    <source>
        <dbReference type="PROSITE" id="PS51194"/>
    </source>
</evidence>
<reference evidence="19 20" key="2">
    <citation type="journal article" date="2014" name="J. Gen. Appl. Microbiol.">
        <title>The early diverging ascomycetous budding yeast Saitoella complicata has three histone deacetylases belonging to the Clr6, Hos2, and Rpd3 lineages.</title>
        <authorList>
            <person name="Nishida H."/>
            <person name="Matsumoto T."/>
            <person name="Kondo S."/>
            <person name="Hamamoto M."/>
            <person name="Yoshikawa H."/>
        </authorList>
    </citation>
    <scope>NUCLEOTIDE SEQUENCE [LARGE SCALE GENOMIC DNA]</scope>
    <source>
        <strain evidence="19 20">NRRL Y-17804</strain>
    </source>
</reference>
<feature type="compositionally biased region" description="Acidic residues" evidence="15">
    <location>
        <begin position="205"/>
        <end position="217"/>
    </location>
</feature>
<dbReference type="InterPro" id="IPR002121">
    <property type="entry name" value="HRDC_dom"/>
</dbReference>
<feature type="compositionally biased region" description="Low complexity" evidence="15">
    <location>
        <begin position="1393"/>
        <end position="1404"/>
    </location>
</feature>
<dbReference type="Pfam" id="PF00270">
    <property type="entry name" value="DEAD"/>
    <property type="match status" value="1"/>
</dbReference>
<feature type="domain" description="Helicase ATP-binding" evidence="17">
    <location>
        <begin position="621"/>
        <end position="800"/>
    </location>
</feature>
<comment type="catalytic activity">
    <reaction evidence="12">
        <text>Couples ATP hydrolysis with the unwinding of duplex DNA by translocating in the 3'-5' direction.</text>
        <dbReference type="EC" id="5.6.2.4"/>
    </reaction>
</comment>
<dbReference type="EMBL" id="BACD03000025">
    <property type="protein sequence ID" value="GAO49720.1"/>
    <property type="molecule type" value="Genomic_DNA"/>
</dbReference>
<feature type="compositionally biased region" description="Pro residues" evidence="15">
    <location>
        <begin position="467"/>
        <end position="477"/>
    </location>
</feature>
<dbReference type="GO" id="GO:0005524">
    <property type="term" value="F:ATP binding"/>
    <property type="evidence" value="ECO:0007669"/>
    <property type="project" value="UniProtKB-KW"/>
</dbReference>
<dbReference type="FunFam" id="3.40.50.300:FF:000537">
    <property type="entry name" value="Bloom syndrome RecQ-like helicase"/>
    <property type="match status" value="1"/>
</dbReference>
<dbReference type="SMART" id="SM00487">
    <property type="entry name" value="DEXDc"/>
    <property type="match status" value="1"/>
</dbReference>
<protein>
    <recommendedName>
        <fullName evidence="13">DNA 3'-5' helicase</fullName>
        <ecNumber evidence="13">5.6.2.4</ecNumber>
    </recommendedName>
</protein>
<dbReference type="InterPro" id="IPR027417">
    <property type="entry name" value="P-loop_NTPase"/>
</dbReference>
<keyword evidence="11" id="KW-0539">Nucleus</keyword>
<feature type="coiled-coil region" evidence="14">
    <location>
        <begin position="284"/>
        <end position="335"/>
    </location>
</feature>
<keyword evidence="14" id="KW-0175">Coiled coil</keyword>
<dbReference type="GO" id="GO:0016787">
    <property type="term" value="F:hydrolase activity"/>
    <property type="evidence" value="ECO:0007669"/>
    <property type="project" value="UniProtKB-KW"/>
</dbReference>
<accession>A0A0E9NJY8</accession>
<evidence type="ECO:0000259" key="16">
    <source>
        <dbReference type="PROSITE" id="PS50967"/>
    </source>
</evidence>
<dbReference type="Gene3D" id="1.10.10.10">
    <property type="entry name" value="Winged helix-like DNA-binding domain superfamily/Winged helix DNA-binding domain"/>
    <property type="match status" value="1"/>
</dbReference>
<dbReference type="CDD" id="cd18794">
    <property type="entry name" value="SF2_C_RecQ"/>
    <property type="match status" value="1"/>
</dbReference>
<keyword evidence="3" id="KW-0547">Nucleotide-binding</keyword>
<dbReference type="NCBIfam" id="TIGR00614">
    <property type="entry name" value="recQ_fam"/>
    <property type="match status" value="1"/>
</dbReference>
<feature type="compositionally biased region" description="Low complexity" evidence="15">
    <location>
        <begin position="1413"/>
        <end position="1425"/>
    </location>
</feature>
<evidence type="ECO:0000256" key="9">
    <source>
        <dbReference type="ARBA" id="ARBA00023204"/>
    </source>
</evidence>
<comment type="subcellular location">
    <subcellularLocation>
        <location evidence="1">Nucleus</location>
    </subcellularLocation>
</comment>
<comment type="similarity">
    <text evidence="2">Belongs to the helicase family. RecQ subfamily.</text>
</comment>
<dbReference type="SMART" id="SM00956">
    <property type="entry name" value="RQC"/>
    <property type="match status" value="1"/>
</dbReference>
<dbReference type="InterPro" id="IPR044876">
    <property type="entry name" value="HRDC_dom_sf"/>
</dbReference>
<dbReference type="PROSITE" id="PS00690">
    <property type="entry name" value="DEAH_ATP_HELICASE"/>
    <property type="match status" value="1"/>
</dbReference>
<dbReference type="InterPro" id="IPR004589">
    <property type="entry name" value="DNA_helicase_ATP-dep_RecQ"/>
</dbReference>
<feature type="region of interest" description="Disordered" evidence="15">
    <location>
        <begin position="1"/>
        <end position="276"/>
    </location>
</feature>
<dbReference type="PROSITE" id="PS51194">
    <property type="entry name" value="HELICASE_CTER"/>
    <property type="match status" value="1"/>
</dbReference>
<evidence type="ECO:0000256" key="12">
    <source>
        <dbReference type="ARBA" id="ARBA00034617"/>
    </source>
</evidence>
<dbReference type="FunFam" id="3.40.50.300:FF:001975">
    <property type="entry name" value="ATP-dependent DNA helicase"/>
    <property type="match status" value="1"/>
</dbReference>
<dbReference type="FunFam" id="1.10.10.10:FF:000495">
    <property type="entry name" value="RecQ family helicase MusN"/>
    <property type="match status" value="1"/>
</dbReference>
<dbReference type="Proteomes" id="UP000033140">
    <property type="component" value="Unassembled WGS sequence"/>
</dbReference>
<proteinExistence type="inferred from homology"/>
<evidence type="ECO:0000256" key="14">
    <source>
        <dbReference type="SAM" id="Coils"/>
    </source>
</evidence>
<keyword evidence="5" id="KW-0378">Hydrolase</keyword>
<dbReference type="InterPro" id="IPR002464">
    <property type="entry name" value="DNA/RNA_helicase_DEAH_CS"/>
</dbReference>
<keyword evidence="20" id="KW-1185">Reference proteome</keyword>
<organism evidence="19 20">
    <name type="scientific">Saitoella complicata (strain BCRC 22490 / CBS 7301 / JCM 7358 / NBRC 10748 / NRRL Y-17804)</name>
    <dbReference type="NCBI Taxonomy" id="698492"/>
    <lineage>
        <taxon>Eukaryota</taxon>
        <taxon>Fungi</taxon>
        <taxon>Dikarya</taxon>
        <taxon>Ascomycota</taxon>
        <taxon>Taphrinomycotina</taxon>
        <taxon>Taphrinomycotina incertae sedis</taxon>
        <taxon>Saitoella</taxon>
    </lineage>
</organism>
<dbReference type="InterPro" id="IPR032284">
    <property type="entry name" value="RecQ_Zn-bd"/>
</dbReference>
<feature type="compositionally biased region" description="Polar residues" evidence="15">
    <location>
        <begin position="58"/>
        <end position="76"/>
    </location>
</feature>
<dbReference type="Pfam" id="PF00570">
    <property type="entry name" value="HRDC"/>
    <property type="match status" value="1"/>
</dbReference>
<evidence type="ECO:0000256" key="10">
    <source>
        <dbReference type="ARBA" id="ARBA00023235"/>
    </source>
</evidence>
<dbReference type="Gene3D" id="3.40.50.300">
    <property type="entry name" value="P-loop containing nucleotide triphosphate hydrolases"/>
    <property type="match status" value="2"/>
</dbReference>
<dbReference type="GO" id="GO:0005694">
    <property type="term" value="C:chromosome"/>
    <property type="evidence" value="ECO:0007669"/>
    <property type="project" value="TreeGrafter"/>
</dbReference>
<keyword evidence="4" id="KW-0227">DNA damage</keyword>
<feature type="domain" description="Helicase C-terminal" evidence="18">
    <location>
        <begin position="822"/>
        <end position="974"/>
    </location>
</feature>
<dbReference type="InterPro" id="IPR018982">
    <property type="entry name" value="RQC_domain"/>
</dbReference>
<dbReference type="GO" id="GO:0043138">
    <property type="term" value="F:3'-5' DNA helicase activity"/>
    <property type="evidence" value="ECO:0007669"/>
    <property type="project" value="UniProtKB-EC"/>
</dbReference>
<gene>
    <name evidence="19" type="ORF">G7K_3863-t1</name>
</gene>
<keyword evidence="10" id="KW-0413">Isomerase</keyword>
<dbReference type="GO" id="GO:0005737">
    <property type="term" value="C:cytoplasm"/>
    <property type="evidence" value="ECO:0007669"/>
    <property type="project" value="TreeGrafter"/>
</dbReference>
<dbReference type="InterPro" id="IPR036388">
    <property type="entry name" value="WH-like_DNA-bd_sf"/>
</dbReference>
<evidence type="ECO:0000256" key="15">
    <source>
        <dbReference type="SAM" id="MobiDB-lite"/>
    </source>
</evidence>
<feature type="compositionally biased region" description="Acidic residues" evidence="15">
    <location>
        <begin position="441"/>
        <end position="459"/>
    </location>
</feature>
<dbReference type="Pfam" id="PF16124">
    <property type="entry name" value="RecQ_Zn_bind"/>
    <property type="match status" value="1"/>
</dbReference>
<feature type="compositionally biased region" description="Polar residues" evidence="15">
    <location>
        <begin position="399"/>
        <end position="410"/>
    </location>
</feature>
<reference evidence="19 20" key="1">
    <citation type="journal article" date="2011" name="J. Gen. Appl. Microbiol.">
        <title>Draft genome sequencing of the enigmatic yeast Saitoella complicata.</title>
        <authorList>
            <person name="Nishida H."/>
            <person name="Hamamoto M."/>
            <person name="Sugiyama J."/>
        </authorList>
    </citation>
    <scope>NUCLEOTIDE SEQUENCE [LARGE SCALE GENOMIC DNA]</scope>
    <source>
        <strain evidence="19 20">NRRL Y-17804</strain>
    </source>
</reference>
<dbReference type="CDD" id="cd17920">
    <property type="entry name" value="DEXHc_RecQ"/>
    <property type="match status" value="1"/>
</dbReference>
<feature type="compositionally biased region" description="Acidic residues" evidence="15">
    <location>
        <begin position="1184"/>
        <end position="1203"/>
    </location>
</feature>
<evidence type="ECO:0000313" key="19">
    <source>
        <dbReference type="EMBL" id="GAO49720.1"/>
    </source>
</evidence>
<dbReference type="SUPFAM" id="SSF52540">
    <property type="entry name" value="P-loop containing nucleoside triphosphate hydrolases"/>
    <property type="match status" value="2"/>
</dbReference>
<keyword evidence="8" id="KW-0238">DNA-binding</keyword>
<dbReference type="STRING" id="698492.A0A0E9NJY8"/>
<reference evidence="19 20" key="3">
    <citation type="journal article" date="2015" name="Genome Announc.">
        <title>Draft Genome Sequence of the Archiascomycetous Yeast Saitoella complicata.</title>
        <authorList>
            <person name="Yamauchi K."/>
            <person name="Kondo S."/>
            <person name="Hamamoto M."/>
            <person name="Takahashi Y."/>
            <person name="Ogura Y."/>
            <person name="Hayashi T."/>
            <person name="Nishida H."/>
        </authorList>
    </citation>
    <scope>NUCLEOTIDE SEQUENCE [LARGE SCALE GENOMIC DNA]</scope>
    <source>
        <strain evidence="19 20">NRRL Y-17804</strain>
    </source>
</reference>
<sequence length="1458" mass="161386">MDSREHRPKNNLSIHLDWLRKQRPHLPPKGTVPPQSRDISVQERIQQGQGVSIPRSLSPPTSSGLGRSSGAVTQEQKPTDNYFPTPKPATSGHQPLALPAPVQRQQPPSLAASSKQEEHPRPRTLAMPAPSIPFPSASNVVDLTLDDDEDLPIAAYVPKTNPAPQPKRRSPSVQLSPRKHASKKRRSGDGAPLPVGSDDPMVVGDSDDEFADEDLDAEMATFDEMTFAAPGPAPPFSRQSSAMGRPARESPLAQDSPTKTQIQPQQPAANPVTSYNSMGSAQLLELLNDKRREKEVIMEDLMRSVLEASGTPGVISNLKDRKAAIDNEISAIETALARAKVLGGGVGLATPNSRTRKKEESIGATRTSQTPTRKSSNTPAARRDLGAYFSPRKKELEQVQIQHSPTPSKSASRKVPARIMEDDEEYHTISSPSPRKSAPEFIDDDIEMYADQLDDDAFVPDDWKSDPQPPAPAPAPAPRREAAPLPWPPKNLPVRQERQYGYGGSEDAYVPDDWKDTEPVRAPVQNGRRVLEEVPISVQNSPPRPPQQRPKPKTTNSAAANAKAAPDTEELDVLGANQALKVSVPLMSQSGMKHRWSKDVAWALKNKFNLQGFRNNQLEAINATLSGRDVFVLMPTGGGKSLCYQLPSVIDSGKTRGVTIVISPLISLMQDQIEHLLELNIMAVVINGEMSPEQKKFAFGQLREAEPVVKMLYVTPEMVSKSPQAQSIMEQLYRRKRLARIVIDEAHCVSQWGHDFRPDYKELGQLRQRFPDVPCMALTATANMAVRTDVKHNLGMDECAFFTQSFNRPNLTYEVRPKTKDNVGEMARVISQKYRGKCGIIYCLSRKMCEDVATKLRTEYRVKSHHYHAGMDSAERAQIQQDWQSGRYDVIVATIAFGMGIDKADVRFVFHFSLPKSLEGYYQETGRAGRDGNHSECTLFYSFKDKIMLERLIDQSEGAREQKDRQKAMLRQVIQFCENKTDCRRKQVLAYFGETFDAKECRRTCDNCREGSKFTERDVTDLAKSALSIVQAVSNSKCTLLQCMDIFRGSKTMKIVDNGWDMLEGHGAGASLSKGDAERLMHNLVAEEAIREECVANKMGFVMAYAAIGPKARAFLSGGRRLRMSFKDNDNSPPTAAAPRARTTAKRKTSSTSMVDYDIPTPAERSRRPKPIARKQSSRHQDDFIVDDDDVDDPTWEEEDLEFEPVRDVGKPHATRQAPANRGRASPMDPLAKMSPYELDIRQRCYDEMRPLRNRLANENEVRPASVFADQVLLDMATSLPESIGELLKIDGVTEDKVLRYGNAFMTIIKKFAQEKRDNLGDVDMRAGAGGGTPDEPFEIDDFENADFIDDDQTETSPHFIAETQQPRQQADLVNQFRQQFSSLGFKRSNTTASRSAASSAPARGRGGAKNFRGQSRRTTSNGSRSAGGSGGSRSGGSRGGSRGGRGGRGGSSIIRPM</sequence>
<dbReference type="SUPFAM" id="SSF47819">
    <property type="entry name" value="HRDC-like"/>
    <property type="match status" value="1"/>
</dbReference>
<evidence type="ECO:0000256" key="4">
    <source>
        <dbReference type="ARBA" id="ARBA00022763"/>
    </source>
</evidence>
<evidence type="ECO:0000259" key="17">
    <source>
        <dbReference type="PROSITE" id="PS51192"/>
    </source>
</evidence>
<dbReference type="Gene3D" id="1.10.150.80">
    <property type="entry name" value="HRDC domain"/>
    <property type="match status" value="1"/>
</dbReference>
<dbReference type="Pfam" id="PF09382">
    <property type="entry name" value="RQC"/>
    <property type="match status" value="1"/>
</dbReference>
<comment type="caution">
    <text evidence="19">The sequence shown here is derived from an EMBL/GenBank/DDBJ whole genome shotgun (WGS) entry which is preliminary data.</text>
</comment>
<dbReference type="Pfam" id="PF00271">
    <property type="entry name" value="Helicase_C"/>
    <property type="match status" value="1"/>
</dbReference>
<dbReference type="EC" id="5.6.2.4" evidence="13"/>
<dbReference type="InterPro" id="IPR010997">
    <property type="entry name" value="HRDC-like_sf"/>
</dbReference>
<feature type="compositionally biased region" description="Polar residues" evidence="15">
    <location>
        <begin position="33"/>
        <end position="50"/>
    </location>
</feature>
<feature type="compositionally biased region" description="Polar residues" evidence="15">
    <location>
        <begin position="253"/>
        <end position="276"/>
    </location>
</feature>
<keyword evidence="7" id="KW-0067">ATP-binding</keyword>
<evidence type="ECO:0000256" key="8">
    <source>
        <dbReference type="ARBA" id="ARBA00023125"/>
    </source>
</evidence>
<feature type="region of interest" description="Disordered" evidence="15">
    <location>
        <begin position="345"/>
        <end position="495"/>
    </location>
</feature>
<dbReference type="GO" id="GO:0003677">
    <property type="term" value="F:DNA binding"/>
    <property type="evidence" value="ECO:0007669"/>
    <property type="project" value="UniProtKB-KW"/>
</dbReference>
<evidence type="ECO:0000256" key="13">
    <source>
        <dbReference type="ARBA" id="ARBA00034808"/>
    </source>
</evidence>
<feature type="domain" description="HRDC" evidence="16">
    <location>
        <begin position="1239"/>
        <end position="1319"/>
    </location>
</feature>
<evidence type="ECO:0000256" key="6">
    <source>
        <dbReference type="ARBA" id="ARBA00022806"/>
    </source>
</evidence>
<evidence type="ECO:0000256" key="1">
    <source>
        <dbReference type="ARBA" id="ARBA00004123"/>
    </source>
</evidence>
<keyword evidence="6" id="KW-0347">Helicase</keyword>
<dbReference type="PANTHER" id="PTHR13710:SF153">
    <property type="entry name" value="RECQ-LIKE DNA HELICASE BLM"/>
    <property type="match status" value="1"/>
</dbReference>
<dbReference type="PANTHER" id="PTHR13710">
    <property type="entry name" value="DNA HELICASE RECQ FAMILY MEMBER"/>
    <property type="match status" value="1"/>
</dbReference>
<feature type="compositionally biased region" description="Basic residues" evidence="15">
    <location>
        <begin position="1167"/>
        <end position="1178"/>
    </location>
</feature>
<dbReference type="GO" id="GO:0005634">
    <property type="term" value="C:nucleus"/>
    <property type="evidence" value="ECO:0007669"/>
    <property type="project" value="UniProtKB-SubCell"/>
</dbReference>
<feature type="compositionally biased region" description="Gly residues" evidence="15">
    <location>
        <begin position="1426"/>
        <end position="1451"/>
    </location>
</feature>
<feature type="region of interest" description="Disordered" evidence="15">
    <location>
        <begin position="1125"/>
        <end position="1232"/>
    </location>
</feature>
<dbReference type="GO" id="GO:0000724">
    <property type="term" value="P:double-strand break repair via homologous recombination"/>
    <property type="evidence" value="ECO:0007669"/>
    <property type="project" value="TreeGrafter"/>
</dbReference>
<feature type="compositionally biased region" description="Polar residues" evidence="15">
    <location>
        <begin position="364"/>
        <end position="379"/>
    </location>
</feature>
<dbReference type="SMART" id="SM00341">
    <property type="entry name" value="HRDC"/>
    <property type="match status" value="1"/>
</dbReference>
<evidence type="ECO:0000256" key="2">
    <source>
        <dbReference type="ARBA" id="ARBA00005446"/>
    </source>
</evidence>
<evidence type="ECO:0000313" key="20">
    <source>
        <dbReference type="Proteomes" id="UP000033140"/>
    </source>
</evidence>
<feature type="compositionally biased region" description="Polar residues" evidence="15">
    <location>
        <begin position="103"/>
        <end position="114"/>
    </location>
</feature>
<feature type="compositionally biased region" description="Low complexity" evidence="15">
    <location>
        <begin position="1132"/>
        <end position="1142"/>
    </location>
</feature>
<dbReference type="GO" id="GO:0006260">
    <property type="term" value="P:DNA replication"/>
    <property type="evidence" value="ECO:0007669"/>
    <property type="project" value="InterPro"/>
</dbReference>
<evidence type="ECO:0000256" key="11">
    <source>
        <dbReference type="ARBA" id="ARBA00023242"/>
    </source>
</evidence>
<dbReference type="InterPro" id="IPR011545">
    <property type="entry name" value="DEAD/DEAH_box_helicase_dom"/>
</dbReference>
<name>A0A0E9NJY8_SAICN</name>
<evidence type="ECO:0000256" key="5">
    <source>
        <dbReference type="ARBA" id="ARBA00022801"/>
    </source>
</evidence>
<dbReference type="InterPro" id="IPR014001">
    <property type="entry name" value="Helicase_ATP-bd"/>
</dbReference>
<feature type="region of interest" description="Disordered" evidence="15">
    <location>
        <begin position="533"/>
        <end position="567"/>
    </location>
</feature>